<protein>
    <submittedName>
        <fullName evidence="1">Uncharacterized protein</fullName>
    </submittedName>
</protein>
<accession>D0NR90</accession>
<evidence type="ECO:0000313" key="2">
    <source>
        <dbReference type="Proteomes" id="UP000006643"/>
    </source>
</evidence>
<sequence length="101" mass="11408">MKLSGGTIRRSIRAFVEMPTKNGFLSEPFPTRGKPSLSSSHVNVKGSVMSFEWSYACWRIHLFKSSTRSSSGVANLRASAWRRPCCALRSRRWTRARTPST</sequence>
<keyword evidence="2" id="KW-1185">Reference proteome</keyword>
<dbReference type="KEGG" id="pif:PITG_15438"/>
<dbReference type="InParanoid" id="D0NR90"/>
<dbReference type="Proteomes" id="UP000006643">
    <property type="component" value="Unassembled WGS sequence"/>
</dbReference>
<evidence type="ECO:0000313" key="1">
    <source>
        <dbReference type="EMBL" id="EEY63212.1"/>
    </source>
</evidence>
<dbReference type="EMBL" id="DS028154">
    <property type="protein sequence ID" value="EEY63212.1"/>
    <property type="molecule type" value="Genomic_DNA"/>
</dbReference>
<dbReference type="AlphaFoldDB" id="D0NR90"/>
<name>D0NR90_PHYIT</name>
<dbReference type="RefSeq" id="XP_002898389.1">
    <property type="nucleotide sequence ID" value="XM_002898343.1"/>
</dbReference>
<dbReference type="GeneID" id="9474023"/>
<proteinExistence type="predicted"/>
<dbReference type="HOGENOM" id="CLU_2325301_0_0_1"/>
<dbReference type="VEuPathDB" id="FungiDB:PITG_15438"/>
<reference evidence="2" key="1">
    <citation type="journal article" date="2009" name="Nature">
        <title>Genome sequence and analysis of the Irish potato famine pathogen Phytophthora infestans.</title>
        <authorList>
            <consortium name="The Broad Institute Genome Sequencing Platform"/>
            <person name="Haas B.J."/>
            <person name="Kamoun S."/>
            <person name="Zody M.C."/>
            <person name="Jiang R.H."/>
            <person name="Handsaker R.E."/>
            <person name="Cano L.M."/>
            <person name="Grabherr M."/>
            <person name="Kodira C.D."/>
            <person name="Raffaele S."/>
            <person name="Torto-Alalibo T."/>
            <person name="Bozkurt T.O."/>
            <person name="Ah-Fong A.M."/>
            <person name="Alvarado L."/>
            <person name="Anderson V.L."/>
            <person name="Armstrong M.R."/>
            <person name="Avrova A."/>
            <person name="Baxter L."/>
            <person name="Beynon J."/>
            <person name="Boevink P.C."/>
            <person name="Bollmann S.R."/>
            <person name="Bos J.I."/>
            <person name="Bulone V."/>
            <person name="Cai G."/>
            <person name="Cakir C."/>
            <person name="Carrington J.C."/>
            <person name="Chawner M."/>
            <person name="Conti L."/>
            <person name="Costanzo S."/>
            <person name="Ewan R."/>
            <person name="Fahlgren N."/>
            <person name="Fischbach M.A."/>
            <person name="Fugelstad J."/>
            <person name="Gilroy E.M."/>
            <person name="Gnerre S."/>
            <person name="Green P.J."/>
            <person name="Grenville-Briggs L.J."/>
            <person name="Griffith J."/>
            <person name="Grunwald N.J."/>
            <person name="Horn K."/>
            <person name="Horner N.R."/>
            <person name="Hu C.H."/>
            <person name="Huitema E."/>
            <person name="Jeong D.H."/>
            <person name="Jones A.M."/>
            <person name="Jones J.D."/>
            <person name="Jones R.W."/>
            <person name="Karlsson E.K."/>
            <person name="Kunjeti S.G."/>
            <person name="Lamour K."/>
            <person name="Liu Z."/>
            <person name="Ma L."/>
            <person name="Maclean D."/>
            <person name="Chibucos M.C."/>
            <person name="McDonald H."/>
            <person name="McWalters J."/>
            <person name="Meijer H.J."/>
            <person name="Morgan W."/>
            <person name="Morris P.F."/>
            <person name="Munro C.A."/>
            <person name="O'Neill K."/>
            <person name="Ospina-Giraldo M."/>
            <person name="Pinzon A."/>
            <person name="Pritchard L."/>
            <person name="Ramsahoye B."/>
            <person name="Ren Q."/>
            <person name="Restrepo S."/>
            <person name="Roy S."/>
            <person name="Sadanandom A."/>
            <person name="Savidor A."/>
            <person name="Schornack S."/>
            <person name="Schwartz D.C."/>
            <person name="Schumann U.D."/>
            <person name="Schwessinger B."/>
            <person name="Seyer L."/>
            <person name="Sharpe T."/>
            <person name="Silvar C."/>
            <person name="Song J."/>
            <person name="Studholme D.J."/>
            <person name="Sykes S."/>
            <person name="Thines M."/>
            <person name="van de Vondervoort P.J."/>
            <person name="Phuntumart V."/>
            <person name="Wawra S."/>
            <person name="Weide R."/>
            <person name="Win J."/>
            <person name="Young C."/>
            <person name="Zhou S."/>
            <person name="Fry W."/>
            <person name="Meyers B.C."/>
            <person name="van West P."/>
            <person name="Ristaino J."/>
            <person name="Govers F."/>
            <person name="Birch P.R."/>
            <person name="Whisson S.C."/>
            <person name="Judelson H.S."/>
            <person name="Nusbaum C."/>
        </authorList>
    </citation>
    <scope>NUCLEOTIDE SEQUENCE [LARGE SCALE GENOMIC DNA]</scope>
    <source>
        <strain evidence="2">T30-4</strain>
    </source>
</reference>
<organism evidence="1 2">
    <name type="scientific">Phytophthora infestans (strain T30-4)</name>
    <name type="common">Potato late blight agent</name>
    <dbReference type="NCBI Taxonomy" id="403677"/>
    <lineage>
        <taxon>Eukaryota</taxon>
        <taxon>Sar</taxon>
        <taxon>Stramenopiles</taxon>
        <taxon>Oomycota</taxon>
        <taxon>Peronosporomycetes</taxon>
        <taxon>Peronosporales</taxon>
        <taxon>Peronosporaceae</taxon>
        <taxon>Phytophthora</taxon>
    </lineage>
</organism>
<gene>
    <name evidence="1" type="ORF">PITG_15438</name>
</gene>